<dbReference type="SMART" id="SM00230">
    <property type="entry name" value="CysPc"/>
    <property type="match status" value="1"/>
</dbReference>
<feature type="compositionally biased region" description="Polar residues" evidence="2">
    <location>
        <begin position="498"/>
        <end position="516"/>
    </location>
</feature>
<dbReference type="InterPro" id="IPR038765">
    <property type="entry name" value="Papain-like_cys_pep_sf"/>
</dbReference>
<dbReference type="Pfam" id="PF22068">
    <property type="entry name" value="Androglobin_II"/>
    <property type="match status" value="1"/>
</dbReference>
<dbReference type="PROSITE" id="PS52042">
    <property type="entry name" value="GLOBIN_CP_ADGB"/>
    <property type="match status" value="1"/>
</dbReference>
<feature type="region of interest" description="Disordered" evidence="2">
    <location>
        <begin position="1231"/>
        <end position="1282"/>
    </location>
</feature>
<accession>A0A7J6BXD2</accession>
<feature type="compositionally biased region" description="Basic and acidic residues" evidence="2">
    <location>
        <begin position="517"/>
        <end position="553"/>
    </location>
</feature>
<dbReference type="Pfam" id="PF22070">
    <property type="entry name" value="Androglobin_V"/>
    <property type="match status" value="2"/>
</dbReference>
<feature type="compositionally biased region" description="Basic and acidic residues" evidence="2">
    <location>
        <begin position="1258"/>
        <end position="1270"/>
    </location>
</feature>
<evidence type="ECO:0000259" key="3">
    <source>
        <dbReference type="PROSITE" id="PS50203"/>
    </source>
</evidence>
<feature type="region of interest" description="Disordered" evidence="2">
    <location>
        <begin position="1157"/>
        <end position="1183"/>
    </location>
</feature>
<evidence type="ECO:0000313" key="5">
    <source>
        <dbReference type="EMBL" id="KAF4099610.1"/>
    </source>
</evidence>
<feature type="compositionally biased region" description="Polar residues" evidence="2">
    <location>
        <begin position="307"/>
        <end position="318"/>
    </location>
</feature>
<dbReference type="GO" id="GO:0006508">
    <property type="term" value="P:proteolysis"/>
    <property type="evidence" value="ECO:0007669"/>
    <property type="project" value="InterPro"/>
</dbReference>
<dbReference type="GO" id="GO:0004198">
    <property type="term" value="F:calcium-dependent cysteine-type endopeptidase activity"/>
    <property type="evidence" value="ECO:0007669"/>
    <property type="project" value="InterPro"/>
</dbReference>
<dbReference type="PROSITE" id="PS50096">
    <property type="entry name" value="IQ"/>
    <property type="match status" value="1"/>
</dbReference>
<feature type="region of interest" description="Disordered" evidence="2">
    <location>
        <begin position="289"/>
        <end position="350"/>
    </location>
</feature>
<dbReference type="InterPro" id="IPR054095">
    <property type="entry name" value="Androglobin_V"/>
</dbReference>
<dbReference type="InterPro" id="IPR054094">
    <property type="entry name" value="Androglobin_IV"/>
</dbReference>
<dbReference type="PROSITE" id="PS50203">
    <property type="entry name" value="CALPAIN_CAT"/>
    <property type="match status" value="1"/>
</dbReference>
<feature type="compositionally biased region" description="Polar residues" evidence="2">
    <location>
        <begin position="1234"/>
        <end position="1243"/>
    </location>
</feature>
<organism evidence="5 6">
    <name type="scientific">Onychostoma macrolepis</name>
    <dbReference type="NCBI Taxonomy" id="369639"/>
    <lineage>
        <taxon>Eukaryota</taxon>
        <taxon>Metazoa</taxon>
        <taxon>Chordata</taxon>
        <taxon>Craniata</taxon>
        <taxon>Vertebrata</taxon>
        <taxon>Euteleostomi</taxon>
        <taxon>Actinopterygii</taxon>
        <taxon>Neopterygii</taxon>
        <taxon>Teleostei</taxon>
        <taxon>Ostariophysi</taxon>
        <taxon>Cypriniformes</taxon>
        <taxon>Cyprinidae</taxon>
        <taxon>Acrossocheilinae</taxon>
        <taxon>Onychostoma</taxon>
    </lineage>
</organism>
<dbReference type="InterPro" id="IPR057249">
    <property type="entry name" value="Globin_CP_ADGB"/>
</dbReference>
<dbReference type="InterPro" id="IPR001300">
    <property type="entry name" value="Peptidase_C2_calpain_cat"/>
</dbReference>
<dbReference type="Pfam" id="PF22069">
    <property type="entry name" value="Androglobin_IV"/>
    <property type="match status" value="1"/>
</dbReference>
<dbReference type="OrthoDB" id="9374162at2759"/>
<keyword evidence="6" id="KW-1185">Reference proteome</keyword>
<dbReference type="CDD" id="cd22307">
    <property type="entry name" value="Adgb_C_mid-like"/>
    <property type="match status" value="1"/>
</dbReference>
<protein>
    <recommendedName>
        <fullName evidence="7">Androglobin</fullName>
    </recommendedName>
</protein>
<proteinExistence type="predicted"/>
<evidence type="ECO:0000256" key="2">
    <source>
        <dbReference type="SAM" id="MobiDB-lite"/>
    </source>
</evidence>
<evidence type="ECO:0000259" key="4">
    <source>
        <dbReference type="PROSITE" id="PS52042"/>
    </source>
</evidence>
<feature type="compositionally biased region" description="Low complexity" evidence="2">
    <location>
        <begin position="295"/>
        <end position="306"/>
    </location>
</feature>
<reference evidence="5 6" key="1">
    <citation type="submission" date="2020-04" db="EMBL/GenBank/DDBJ databases">
        <title>Chromosome-level genome assembly of a cyprinid fish Onychostoma macrolepis by integration of Nanopore Sequencing, Bionano and Hi-C technology.</title>
        <authorList>
            <person name="Wang D."/>
        </authorList>
    </citation>
    <scope>NUCLEOTIDE SEQUENCE [LARGE SCALE GENOMIC DNA]</scope>
    <source>
        <strain evidence="5">SWU-2019</strain>
        <tissue evidence="5">Muscle</tissue>
    </source>
</reference>
<comment type="caution">
    <text evidence="1">Lacks conserved residue(s) required for the propagation of feature annotation.</text>
</comment>
<feature type="region of interest" description="Disordered" evidence="2">
    <location>
        <begin position="845"/>
        <end position="865"/>
    </location>
</feature>
<gene>
    <name evidence="5" type="ORF">G5714_019736</name>
</gene>
<evidence type="ECO:0008006" key="7">
    <source>
        <dbReference type="Google" id="ProtNLM"/>
    </source>
</evidence>
<dbReference type="PANTHER" id="PTHR46298">
    <property type="entry name" value="ANDROGLOBIN"/>
    <property type="match status" value="1"/>
</dbReference>
<feature type="region of interest" description="Disordered" evidence="2">
    <location>
        <begin position="1346"/>
        <end position="1372"/>
    </location>
</feature>
<comment type="caution">
    <text evidence="5">The sequence shown here is derived from an EMBL/GenBank/DDBJ whole genome shotgun (WGS) entry which is preliminary data.</text>
</comment>
<feature type="domain" description="Calpain catalytic" evidence="3">
    <location>
        <begin position="91"/>
        <end position="268"/>
    </location>
</feature>
<dbReference type="SUPFAM" id="SSF54001">
    <property type="entry name" value="Cysteine proteinases"/>
    <property type="match status" value="1"/>
</dbReference>
<evidence type="ECO:0000256" key="1">
    <source>
        <dbReference type="PROSITE-ProRule" id="PRU00239"/>
    </source>
</evidence>
<dbReference type="InterPro" id="IPR053033">
    <property type="entry name" value="Androglobin-like"/>
</dbReference>
<sequence length="1508" mass="169538">MSKTPKKKTSSSSLVASSPGHSPKKDASSLVSASESPEEPKKSLISLWPEWSDTEVNAEKWDAAKASKDSKLFDDPEGKVELPASLRVHTWKRPSEYILNKTPVVVENEAAFDLTSANEHLLSSELMRWVISELYILWKVCNTGEEKAISTETVPNLWKPWEHIYSLCKAVKDHMPLYNAYGKYVIKLYWMGSWRKITVDDMLPFDKDDNLLLPATTNQSELWPMLLTKGILKLASTDIPVSGSGREFGEFTVIHCFTGWIPEIIPLKSWYTGKIWEFLRASIPQFQLEEESSEETTTADLTTTDSNVNEIKSESPTVLKSRESATRKNKVDDQDRKTIQPKAAIHANNTTGPIPQMVVCASYQPLHLMEKRTSVLTRMADSSESLRQYGLSQLFSHPVLLTCTRNCPLVAPPKPPPVPQWKLIRPRKQTNITDEPKEPPVQKPEKFIEVSSPFINFKLMTMAAHDMEQGGVKRRGYNSNLTSFSEMDDSENDHTKNDITQNSLNALDTAETTQVTAEDKKKDDSIANDMEEVKSTSGPDKETDGKDKERLQTAKESSGALLLSQDALASEKPPLLETWVDLHNFTKCFQTLLVFHKPDTYAHQCKTSHFKNSISSRLSAAALSNAVASTHSVSAHARQPDSTAVVHTQSADGKGTHFLFVDSLLPTEIVIGFSALVHWGENLEEKKESSARPGSLTAKPFSWKSIVSEFPVVQIQTTASKAVLLSLPPGRHVLHVHTSASLAVHLHLFSMSPFVFGDEETVMPYLDKESLRFCEQAVMIVRALGRVISCFSDPEELPSTTKELEKTHGVGIQQQRVFSDAVYHMFCSALGRKLTSEELFAVQTLTGDPSPHGSNDRTLDARSDDTPECWNGRQATDKEMQAATVLQAGWKGYLVREILTAARPGTKENLSVAKTLQEMWAPVESDLEKHAVSLLRHMVANGEGIAELYPCGEDECNRITFTDYSVPVPEVANSWILIFREVFHVPKNILLVPKIFSPLPVCIVHVINNDTLEEIPKVFNRVEPYIYTPNKDGYTFVAEAQTGDTPVIGGKWRMLLIGCREPLPQLARETPNNNFSVKELKGYYIPNQKDIICRHVVKVSSDHSATVHFQTSKSDVYIKLSILDHEKEVASSQGKGHVIIPVYCFSASNGGSVAQAGARQDQGSLTAEGRVTGGGGGKEGIDQHPTDTLFHKYYIQAEVLQESWPLDESLASFIQKLRDIERNEMRVFGDILDGTSTPLGTDQQNKEGQKSAPKSTQKAKERDKDKDKLTSKSSSIMDQSLDESKPHWTLHVVSDHSEAGSIEVKKDTEKLEEIRAMKLAWEAAEPGRAAKAHHTRLRYLKELQERAESKEPVTDETDNQPQPQQSGEFIQNTDKNYIDYTPFIRKSLMQPRLKDEELEEEQRRERSEKFQSFRLIWDNILEQRKQEKIARKEMMKRQLETYIGFQDTMDAYRQKMLQAREAFCSRILKEQSHKKKEEPPMETVHQVELEKNPTAVQSSGRKSGGKRK</sequence>
<name>A0A7J6BXD2_9TELE</name>
<feature type="compositionally biased region" description="Basic and acidic residues" evidence="2">
    <location>
        <begin position="854"/>
        <end position="865"/>
    </location>
</feature>
<dbReference type="InterPro" id="IPR054093">
    <property type="entry name" value="Androglobin_II"/>
</dbReference>
<dbReference type="EMBL" id="JAAMOB010000020">
    <property type="protein sequence ID" value="KAF4099610.1"/>
    <property type="molecule type" value="Genomic_DNA"/>
</dbReference>
<feature type="region of interest" description="Disordered" evidence="2">
    <location>
        <begin position="471"/>
        <end position="558"/>
    </location>
</feature>
<evidence type="ECO:0000313" key="6">
    <source>
        <dbReference type="Proteomes" id="UP000579812"/>
    </source>
</evidence>
<feature type="region of interest" description="Disordered" evidence="2">
    <location>
        <begin position="1470"/>
        <end position="1508"/>
    </location>
</feature>
<feature type="compositionally biased region" description="Basic and acidic residues" evidence="2">
    <location>
        <begin position="320"/>
        <end position="338"/>
    </location>
</feature>
<feature type="domain" description="Globin" evidence="4">
    <location>
        <begin position="747"/>
        <end position="941"/>
    </location>
</feature>
<dbReference type="Pfam" id="PF00648">
    <property type="entry name" value="Peptidase_C2"/>
    <property type="match status" value="1"/>
</dbReference>
<dbReference type="PANTHER" id="PTHR46298:SF1">
    <property type="entry name" value="ANDROGLOBIN"/>
    <property type="match status" value="1"/>
</dbReference>
<feature type="compositionally biased region" description="Basic and acidic residues" evidence="2">
    <location>
        <begin position="1470"/>
        <end position="1491"/>
    </location>
</feature>
<feature type="region of interest" description="Disordered" evidence="2">
    <location>
        <begin position="1"/>
        <end position="47"/>
    </location>
</feature>
<dbReference type="Proteomes" id="UP000579812">
    <property type="component" value="Unassembled WGS sequence"/>
</dbReference>
<feature type="compositionally biased region" description="Low complexity" evidence="2">
    <location>
        <begin position="10"/>
        <end position="21"/>
    </location>
</feature>
<feature type="compositionally biased region" description="Polar residues" evidence="2">
    <location>
        <begin position="1359"/>
        <end position="1372"/>
    </location>
</feature>